<accession>A0AAV5BPA7</accession>
<name>A0AAV5BPA7_ELECO</name>
<reference evidence="2" key="1">
    <citation type="journal article" date="2018" name="DNA Res.">
        <title>Multiple hybrid de novo genome assembly of finger millet, an orphan allotetraploid crop.</title>
        <authorList>
            <person name="Hatakeyama M."/>
            <person name="Aluri S."/>
            <person name="Balachadran M.T."/>
            <person name="Sivarajan S.R."/>
            <person name="Patrignani A."/>
            <person name="Gruter S."/>
            <person name="Poveda L."/>
            <person name="Shimizu-Inatsugi R."/>
            <person name="Baeten J."/>
            <person name="Francoijs K.J."/>
            <person name="Nataraja K.N."/>
            <person name="Reddy Y.A.N."/>
            <person name="Phadnis S."/>
            <person name="Ravikumar R.L."/>
            <person name="Schlapbach R."/>
            <person name="Sreeman S.M."/>
            <person name="Shimizu K.K."/>
        </authorList>
    </citation>
    <scope>NUCLEOTIDE SEQUENCE</scope>
</reference>
<gene>
    <name evidence="2" type="primary">ga03526</name>
    <name evidence="2" type="ORF">PR202_ga03526</name>
</gene>
<dbReference type="AlphaFoldDB" id="A0AAV5BPA7"/>
<comment type="caution">
    <text evidence="2">The sequence shown here is derived from an EMBL/GenBank/DDBJ whole genome shotgun (WGS) entry which is preliminary data.</text>
</comment>
<dbReference type="EMBL" id="BQKI01000002">
    <property type="protein sequence ID" value="GJM87559.1"/>
    <property type="molecule type" value="Genomic_DNA"/>
</dbReference>
<sequence>MRNVLTDTERMDQHSAGVDRHINDVDLIGLTMGTDGKEHGPATFLHMQLLTKTERTRPPDEQFSRFIDIMKKLYINVPFLDALQVPTYTKYIKEIMQIKNPLPSEGVVKMKEEMTMAISDVAPRKCAPGLALGVIVVSVFGEIHVSTGLLRCGLLRARALGLAGALVEARRSACHRSLWWERGLRTGTIRPCARRRATPGGCRSTTMTGTVSATAAEAGERFGGIARRTKGARRVGVQSRSFTLVRRWPASGKKMTGMAGKGFSSWGWQIPAEGISSQNPMMTLRGTGYTLNLIIECATMMEQGMDDEGNDVINFHVRDVAYSIGIRELAMLFDFDEEAPVHSVAKEELDVFWFRIADQEERKRGHIKNPMIQVLHRWIAARTTGWVDSTNISDIDLRWLYNAIVDPCKCNPLPSMVASWF</sequence>
<proteinExistence type="predicted"/>
<dbReference type="Pfam" id="PF03078">
    <property type="entry name" value="ATHILA"/>
    <property type="match status" value="1"/>
</dbReference>
<organism evidence="2 3">
    <name type="scientific">Eleusine coracana subsp. coracana</name>
    <dbReference type="NCBI Taxonomy" id="191504"/>
    <lineage>
        <taxon>Eukaryota</taxon>
        <taxon>Viridiplantae</taxon>
        <taxon>Streptophyta</taxon>
        <taxon>Embryophyta</taxon>
        <taxon>Tracheophyta</taxon>
        <taxon>Spermatophyta</taxon>
        <taxon>Magnoliopsida</taxon>
        <taxon>Liliopsida</taxon>
        <taxon>Poales</taxon>
        <taxon>Poaceae</taxon>
        <taxon>PACMAD clade</taxon>
        <taxon>Chloridoideae</taxon>
        <taxon>Cynodonteae</taxon>
        <taxon>Eleusininae</taxon>
        <taxon>Eleusine</taxon>
    </lineage>
</organism>
<evidence type="ECO:0000313" key="3">
    <source>
        <dbReference type="Proteomes" id="UP001054889"/>
    </source>
</evidence>
<reference evidence="2" key="2">
    <citation type="submission" date="2021-12" db="EMBL/GenBank/DDBJ databases">
        <title>Resequencing data analysis of finger millet.</title>
        <authorList>
            <person name="Hatakeyama M."/>
            <person name="Aluri S."/>
            <person name="Balachadran M.T."/>
            <person name="Sivarajan S.R."/>
            <person name="Poveda L."/>
            <person name="Shimizu-Inatsugi R."/>
            <person name="Schlapbach R."/>
            <person name="Sreeman S.M."/>
            <person name="Shimizu K.K."/>
        </authorList>
    </citation>
    <scope>NUCLEOTIDE SEQUENCE</scope>
</reference>
<keyword evidence="3" id="KW-1185">Reference proteome</keyword>
<evidence type="ECO:0000313" key="2">
    <source>
        <dbReference type="EMBL" id="GJM87559.1"/>
    </source>
</evidence>
<feature type="domain" description="Arabidopsis retrotransposon Orf1 C-terminal" evidence="1">
    <location>
        <begin position="300"/>
        <end position="382"/>
    </location>
</feature>
<evidence type="ECO:0000259" key="1">
    <source>
        <dbReference type="Pfam" id="PF03078"/>
    </source>
</evidence>
<dbReference type="InterPro" id="IPR004312">
    <property type="entry name" value="ATHILA_Orf1_C"/>
</dbReference>
<dbReference type="Proteomes" id="UP001054889">
    <property type="component" value="Unassembled WGS sequence"/>
</dbReference>
<protein>
    <recommendedName>
        <fullName evidence="1">Arabidopsis retrotransposon Orf1 C-terminal domain-containing protein</fullName>
    </recommendedName>
</protein>